<evidence type="ECO:0000313" key="1">
    <source>
        <dbReference type="EMBL" id="ONI18735.1"/>
    </source>
</evidence>
<sequence>MAKTLSQIAPQIASPSISPLTSPEIFPIYNTHLPNFLRDGFASILQNFNAFLIIPIVQYPLNQRFDLTMMTQTTSAKEISEVEWKKLLRVH</sequence>
<dbReference type="AlphaFoldDB" id="A0A251Q7T8"/>
<dbReference type="Gramene" id="ONI18735">
    <property type="protein sequence ID" value="ONI18735"/>
    <property type="gene ID" value="PRUPE_3G235400"/>
</dbReference>
<name>A0A251Q7T8_PRUPE</name>
<gene>
    <name evidence="1" type="ORF">PRUPE_3G235400</name>
</gene>
<proteinExistence type="predicted"/>
<keyword evidence="2" id="KW-1185">Reference proteome</keyword>
<dbReference type="EMBL" id="CM007653">
    <property type="protein sequence ID" value="ONI18735.1"/>
    <property type="molecule type" value="Genomic_DNA"/>
</dbReference>
<protein>
    <submittedName>
        <fullName evidence="1">Uncharacterized protein</fullName>
    </submittedName>
</protein>
<evidence type="ECO:0000313" key="2">
    <source>
        <dbReference type="Proteomes" id="UP000006882"/>
    </source>
</evidence>
<reference evidence="1 2" key="1">
    <citation type="journal article" date="2013" name="Nat. Genet.">
        <title>The high-quality draft genome of peach (Prunus persica) identifies unique patterns of genetic diversity, domestication and genome evolution.</title>
        <authorList>
            <consortium name="International Peach Genome Initiative"/>
            <person name="Verde I."/>
            <person name="Abbott A.G."/>
            <person name="Scalabrin S."/>
            <person name="Jung S."/>
            <person name="Shu S."/>
            <person name="Marroni F."/>
            <person name="Zhebentyayeva T."/>
            <person name="Dettori M.T."/>
            <person name="Grimwood J."/>
            <person name="Cattonaro F."/>
            <person name="Zuccolo A."/>
            <person name="Rossini L."/>
            <person name="Jenkins J."/>
            <person name="Vendramin E."/>
            <person name="Meisel L.A."/>
            <person name="Decroocq V."/>
            <person name="Sosinski B."/>
            <person name="Prochnik S."/>
            <person name="Mitros T."/>
            <person name="Policriti A."/>
            <person name="Cipriani G."/>
            <person name="Dondini L."/>
            <person name="Ficklin S."/>
            <person name="Goodstein D.M."/>
            <person name="Xuan P."/>
            <person name="Del Fabbro C."/>
            <person name="Aramini V."/>
            <person name="Copetti D."/>
            <person name="Gonzalez S."/>
            <person name="Horner D.S."/>
            <person name="Falchi R."/>
            <person name="Lucas S."/>
            <person name="Mica E."/>
            <person name="Maldonado J."/>
            <person name="Lazzari B."/>
            <person name="Bielenberg D."/>
            <person name="Pirona R."/>
            <person name="Miculan M."/>
            <person name="Barakat A."/>
            <person name="Testolin R."/>
            <person name="Stella A."/>
            <person name="Tartarini S."/>
            <person name="Tonutti P."/>
            <person name="Arus P."/>
            <person name="Orellana A."/>
            <person name="Wells C."/>
            <person name="Main D."/>
            <person name="Vizzotto G."/>
            <person name="Silva H."/>
            <person name="Salamini F."/>
            <person name="Schmutz J."/>
            <person name="Morgante M."/>
            <person name="Rokhsar D.S."/>
        </authorList>
    </citation>
    <scope>NUCLEOTIDE SEQUENCE [LARGE SCALE GENOMIC DNA]</scope>
    <source>
        <strain evidence="2">cv. Nemared</strain>
    </source>
</reference>
<accession>A0A251Q7T8</accession>
<dbReference type="Proteomes" id="UP000006882">
    <property type="component" value="Chromosome G3"/>
</dbReference>
<organism evidence="1 2">
    <name type="scientific">Prunus persica</name>
    <name type="common">Peach</name>
    <name type="synonym">Amygdalus persica</name>
    <dbReference type="NCBI Taxonomy" id="3760"/>
    <lineage>
        <taxon>Eukaryota</taxon>
        <taxon>Viridiplantae</taxon>
        <taxon>Streptophyta</taxon>
        <taxon>Embryophyta</taxon>
        <taxon>Tracheophyta</taxon>
        <taxon>Spermatophyta</taxon>
        <taxon>Magnoliopsida</taxon>
        <taxon>eudicotyledons</taxon>
        <taxon>Gunneridae</taxon>
        <taxon>Pentapetalae</taxon>
        <taxon>rosids</taxon>
        <taxon>fabids</taxon>
        <taxon>Rosales</taxon>
        <taxon>Rosaceae</taxon>
        <taxon>Amygdaloideae</taxon>
        <taxon>Amygdaleae</taxon>
        <taxon>Prunus</taxon>
    </lineage>
</organism>